<evidence type="ECO:0000313" key="3">
    <source>
        <dbReference type="Proteomes" id="UP001304243"/>
    </source>
</evidence>
<dbReference type="RefSeq" id="XP_064680491.1">
    <property type="nucleotide sequence ID" value="XM_064825114.1"/>
</dbReference>
<gene>
    <name evidence="2" type="ORF">ATC70_005831</name>
</gene>
<dbReference type="Proteomes" id="UP001304243">
    <property type="component" value="Unassembled WGS sequence"/>
</dbReference>
<evidence type="ECO:0000313" key="2">
    <source>
        <dbReference type="EMBL" id="KAK4513825.1"/>
    </source>
</evidence>
<feature type="compositionally biased region" description="Low complexity" evidence="1">
    <location>
        <begin position="1"/>
        <end position="30"/>
    </location>
</feature>
<name>A0AAN7DG49_9FUNG</name>
<keyword evidence="3" id="KW-1185">Reference proteome</keyword>
<dbReference type="GeneID" id="89949517"/>
<accession>A0AAN7DG49</accession>
<feature type="region of interest" description="Disordered" evidence="1">
    <location>
        <begin position="71"/>
        <end position="96"/>
    </location>
</feature>
<feature type="compositionally biased region" description="Low complexity" evidence="1">
    <location>
        <begin position="74"/>
        <end position="96"/>
    </location>
</feature>
<protein>
    <submittedName>
        <fullName evidence="2">Uncharacterized protein</fullName>
    </submittedName>
</protein>
<dbReference type="AlphaFoldDB" id="A0AAN7DG49"/>
<reference evidence="2 3" key="1">
    <citation type="submission" date="2022-11" db="EMBL/GenBank/DDBJ databases">
        <title>Mucor velutinosus strain NIH1002 WGS.</title>
        <authorList>
            <person name="Subramanian P."/>
            <person name="Mullikin J.C."/>
            <person name="Segre J.A."/>
            <person name="Zelazny A.M."/>
        </authorList>
    </citation>
    <scope>NUCLEOTIDE SEQUENCE [LARGE SCALE GENOMIC DNA]</scope>
    <source>
        <strain evidence="2 3">NIH1002</strain>
    </source>
</reference>
<sequence length="96" mass="10436">MTYSSTTTTTAASAINSTTATTTKQQQQASISRLTEPKRYTRDQIMAMARCEYARQLCVYTKAQLSKGEDLMLSPSTSSNSVSTNPATPPTARMIC</sequence>
<evidence type="ECO:0000256" key="1">
    <source>
        <dbReference type="SAM" id="MobiDB-lite"/>
    </source>
</evidence>
<dbReference type="EMBL" id="JASEJX010000016">
    <property type="protein sequence ID" value="KAK4513825.1"/>
    <property type="molecule type" value="Genomic_DNA"/>
</dbReference>
<proteinExistence type="predicted"/>
<organism evidence="2 3">
    <name type="scientific">Mucor velutinosus</name>
    <dbReference type="NCBI Taxonomy" id="708070"/>
    <lineage>
        <taxon>Eukaryota</taxon>
        <taxon>Fungi</taxon>
        <taxon>Fungi incertae sedis</taxon>
        <taxon>Mucoromycota</taxon>
        <taxon>Mucoromycotina</taxon>
        <taxon>Mucoromycetes</taxon>
        <taxon>Mucorales</taxon>
        <taxon>Mucorineae</taxon>
        <taxon>Mucoraceae</taxon>
        <taxon>Mucor</taxon>
    </lineage>
</organism>
<feature type="region of interest" description="Disordered" evidence="1">
    <location>
        <begin position="1"/>
        <end position="36"/>
    </location>
</feature>
<comment type="caution">
    <text evidence="2">The sequence shown here is derived from an EMBL/GenBank/DDBJ whole genome shotgun (WGS) entry which is preliminary data.</text>
</comment>